<evidence type="ECO:0000313" key="9">
    <source>
        <dbReference type="EMBL" id="AWB25948.1"/>
    </source>
</evidence>
<feature type="compositionally biased region" description="Low complexity" evidence="5">
    <location>
        <begin position="606"/>
        <end position="628"/>
    </location>
</feature>
<feature type="compositionally biased region" description="Low complexity" evidence="5">
    <location>
        <begin position="366"/>
        <end position="385"/>
    </location>
</feature>
<dbReference type="PANTHER" id="PTHR43531">
    <property type="entry name" value="PROTEIN ICFG"/>
    <property type="match status" value="1"/>
</dbReference>
<feature type="coiled-coil region" evidence="4">
    <location>
        <begin position="530"/>
        <end position="557"/>
    </location>
</feature>
<evidence type="ECO:0000256" key="4">
    <source>
        <dbReference type="SAM" id="Coils"/>
    </source>
</evidence>
<dbReference type="SUPFAM" id="SSF58104">
    <property type="entry name" value="Methyl-accepting chemotaxis protein (MCP) signaling domain"/>
    <property type="match status" value="1"/>
</dbReference>
<dbReference type="AlphaFoldDB" id="A0A2R4WWN4"/>
<dbReference type="SMART" id="SM00283">
    <property type="entry name" value="MA"/>
    <property type="match status" value="1"/>
</dbReference>
<dbReference type="SMART" id="SM00304">
    <property type="entry name" value="HAMP"/>
    <property type="match status" value="2"/>
</dbReference>
<proteinExistence type="inferred from homology"/>
<evidence type="ECO:0000256" key="1">
    <source>
        <dbReference type="ARBA" id="ARBA00022500"/>
    </source>
</evidence>
<keyword evidence="3" id="KW-0807">Transducer</keyword>
<evidence type="ECO:0000256" key="2">
    <source>
        <dbReference type="ARBA" id="ARBA00029447"/>
    </source>
</evidence>
<feature type="domain" description="Methyl-accepting transducer" evidence="7">
    <location>
        <begin position="344"/>
        <end position="559"/>
    </location>
</feature>
<keyword evidence="6" id="KW-0812">Transmembrane</keyword>
<dbReference type="Gene3D" id="1.10.287.950">
    <property type="entry name" value="Methyl-accepting chemotaxis protein"/>
    <property type="match status" value="1"/>
</dbReference>
<evidence type="ECO:0000256" key="6">
    <source>
        <dbReference type="SAM" id="Phobius"/>
    </source>
</evidence>
<dbReference type="PANTHER" id="PTHR43531:SF11">
    <property type="entry name" value="METHYL-ACCEPTING CHEMOTAXIS PROTEIN 3"/>
    <property type="match status" value="1"/>
</dbReference>
<evidence type="ECO:0000256" key="5">
    <source>
        <dbReference type="SAM" id="MobiDB-lite"/>
    </source>
</evidence>
<evidence type="ECO:0000259" key="7">
    <source>
        <dbReference type="PROSITE" id="PS50111"/>
    </source>
</evidence>
<feature type="domain" description="HAMP" evidence="8">
    <location>
        <begin position="289"/>
        <end position="339"/>
    </location>
</feature>
<dbReference type="InterPro" id="IPR051310">
    <property type="entry name" value="MCP_chemotaxis"/>
</dbReference>
<evidence type="ECO:0000256" key="3">
    <source>
        <dbReference type="PROSITE-ProRule" id="PRU00284"/>
    </source>
</evidence>
<dbReference type="Proteomes" id="UP000244755">
    <property type="component" value="Chromosome 2"/>
</dbReference>
<keyword evidence="6" id="KW-0472">Membrane</keyword>
<dbReference type="GO" id="GO:0005886">
    <property type="term" value="C:plasma membrane"/>
    <property type="evidence" value="ECO:0007669"/>
    <property type="project" value="TreeGrafter"/>
</dbReference>
<dbReference type="GO" id="GO:0007165">
    <property type="term" value="P:signal transduction"/>
    <property type="evidence" value="ECO:0007669"/>
    <property type="project" value="UniProtKB-KW"/>
</dbReference>
<evidence type="ECO:0000313" key="10">
    <source>
        <dbReference type="Proteomes" id="UP000244755"/>
    </source>
</evidence>
<dbReference type="PROSITE" id="PS50885">
    <property type="entry name" value="HAMP"/>
    <property type="match status" value="1"/>
</dbReference>
<reference evidence="9 10" key="1">
    <citation type="submission" date="2018-04" db="EMBL/GenBank/DDBJ databases">
        <title>Methylobacterium sp. PR1016A genome.</title>
        <authorList>
            <person name="Park W."/>
        </authorList>
    </citation>
    <scope>NUCLEOTIDE SEQUENCE [LARGE SCALE GENOMIC DNA]</scope>
    <source>
        <strain evidence="9 10">PR1016A</strain>
    </source>
</reference>
<dbReference type="CDD" id="cd19410">
    <property type="entry name" value="HK9-like_sensor"/>
    <property type="match status" value="1"/>
</dbReference>
<comment type="similarity">
    <text evidence="2">Belongs to the methyl-accepting chemotaxis (MCP) protein family.</text>
</comment>
<feature type="region of interest" description="Disordered" evidence="5">
    <location>
        <begin position="606"/>
        <end position="639"/>
    </location>
</feature>
<name>A0A2R4WWN4_9HYPH</name>
<dbReference type="Pfam" id="PF00015">
    <property type="entry name" value="MCPsignal"/>
    <property type="match status" value="1"/>
</dbReference>
<dbReference type="GO" id="GO:0004888">
    <property type="term" value="F:transmembrane signaling receptor activity"/>
    <property type="evidence" value="ECO:0007669"/>
    <property type="project" value="TreeGrafter"/>
</dbReference>
<feature type="transmembrane region" description="Helical" evidence="6">
    <location>
        <begin position="191"/>
        <end position="211"/>
    </location>
</feature>
<keyword evidence="4" id="KW-0175">Coiled coil</keyword>
<keyword evidence="1" id="KW-0145">Chemotaxis</keyword>
<keyword evidence="6" id="KW-1133">Transmembrane helix</keyword>
<dbReference type="OrthoDB" id="8482111at2"/>
<organism evidence="9 10">
    <name type="scientific">Methylobacterium currus</name>
    <dbReference type="NCBI Taxonomy" id="2051553"/>
    <lineage>
        <taxon>Bacteria</taxon>
        <taxon>Pseudomonadati</taxon>
        <taxon>Pseudomonadota</taxon>
        <taxon>Alphaproteobacteria</taxon>
        <taxon>Hyphomicrobiales</taxon>
        <taxon>Methylobacteriaceae</taxon>
        <taxon>Methylobacterium</taxon>
    </lineage>
</organism>
<protein>
    <submittedName>
        <fullName evidence="9">Methyl-accepting chemotaxis protein</fullName>
    </submittedName>
</protein>
<dbReference type="Gene3D" id="6.10.340.10">
    <property type="match status" value="1"/>
</dbReference>
<accession>A0A2R4WWN4</accession>
<dbReference type="PROSITE" id="PS50111">
    <property type="entry name" value="CHEMOTAXIS_TRANSDUC_2"/>
    <property type="match status" value="1"/>
</dbReference>
<dbReference type="InterPro" id="IPR003660">
    <property type="entry name" value="HAMP_dom"/>
</dbReference>
<dbReference type="GO" id="GO:0006935">
    <property type="term" value="P:chemotaxis"/>
    <property type="evidence" value="ECO:0007669"/>
    <property type="project" value="UniProtKB-KW"/>
</dbReference>
<sequence>MFDNISMPRKLALTFTVMLAVELGVNAVVHWKSSEIRQAVNWSDHTIQVIDATNRALSGMVDQETGYRGFLLSGDPKFLAPYQRGWETFNDAWRRAKTLTADNPAQQERLEAVHRLAEAWHNGVAEKGIALMANAETRDAARQTEIAGAGAGKEAMDGLRAKVAEVIGTENALMQTRRNAQDAAFDTTTQMIVFGILATLLIVAGIAFMLIRTVARPVNRVSAKLADLATPLDTGRRDEVGQIQGTALAVEQAFREISEVLAAASVGDFSKSLSKDYGGLSSEVQANLRAMTTNLRAVADVATAIADGDLTIEAKRLSDKDGLGIALEQMLAKLRTVVSEASAAASNVSAGSQELSASAEQLSQGSTEQAASTEEASASMEEMAANVKQNAENAGQTETIARQSAKDAEASGVAVGRAVEAMQTIAQKITIVQEIARQTDLLALNAAVEAARAGEHGRGFAVVASEVRKLAERSQAAAAEIGTLSIDTVKAAQAAGDMLGRLVPDIKRTASLVEEISAACREQDVGSGQINQAIQQLDKVTQQNASASEQVSATSEELAAQAEMLQATIAYFRINGATAPAAGPQQVHGRVDGAVSQLRATAARMAAPSAAVKSPSRAAARSAAKPKANGLHGSGFAFDMSAAEDVRDQEFKRA</sequence>
<dbReference type="Pfam" id="PF05227">
    <property type="entry name" value="CHASE3"/>
    <property type="match status" value="1"/>
</dbReference>
<feature type="compositionally biased region" description="Polar residues" evidence="5">
    <location>
        <begin position="356"/>
        <end position="365"/>
    </location>
</feature>
<evidence type="ECO:0000259" key="8">
    <source>
        <dbReference type="PROSITE" id="PS50885"/>
    </source>
</evidence>
<feature type="region of interest" description="Disordered" evidence="5">
    <location>
        <begin position="356"/>
        <end position="394"/>
    </location>
</feature>
<dbReference type="InterPro" id="IPR007891">
    <property type="entry name" value="CHASE3"/>
</dbReference>
<dbReference type="InterPro" id="IPR004089">
    <property type="entry name" value="MCPsignal_dom"/>
</dbReference>
<gene>
    <name evidence="9" type="ORF">DA075_30795</name>
</gene>
<dbReference type="EMBL" id="CP028844">
    <property type="protein sequence ID" value="AWB25948.1"/>
    <property type="molecule type" value="Genomic_DNA"/>
</dbReference>
<keyword evidence="10" id="KW-1185">Reference proteome</keyword>
<dbReference type="KEGG" id="mee:DA075_30795"/>